<dbReference type="InterPro" id="IPR018750">
    <property type="entry name" value="DUF2306_membrane"/>
</dbReference>
<keyword evidence="1" id="KW-1133">Transmembrane helix</keyword>
<accession>A0A2S4KSY2</accession>
<reference evidence="2 3" key="1">
    <citation type="submission" date="2018-01" db="EMBL/GenBank/DDBJ databases">
        <title>Harnessing the power of phylogenomics to disentangle the directionality and signatures of interkingdom host jumping in the parasitic fungal genus Tolypocladium.</title>
        <authorList>
            <person name="Quandt C.A."/>
            <person name="Patterson W."/>
            <person name="Spatafora J.W."/>
        </authorList>
    </citation>
    <scope>NUCLEOTIDE SEQUENCE [LARGE SCALE GENOMIC DNA]</scope>
    <source>
        <strain evidence="2 3">NRBC 100945</strain>
    </source>
</reference>
<feature type="non-terminal residue" evidence="2">
    <location>
        <position position="298"/>
    </location>
</feature>
<dbReference type="Pfam" id="PF10067">
    <property type="entry name" value="DUF2306"/>
    <property type="match status" value="1"/>
</dbReference>
<dbReference type="AlphaFoldDB" id="A0A2S4KSY2"/>
<name>A0A2S4KSY2_9HYPO</name>
<dbReference type="Proteomes" id="UP000237481">
    <property type="component" value="Unassembled WGS sequence"/>
</dbReference>
<gene>
    <name evidence="2" type="ORF">TPAR_06479</name>
</gene>
<keyword evidence="1" id="KW-0472">Membrane</keyword>
<dbReference type="STRING" id="94208.A0A2S4KSY2"/>
<dbReference type="EMBL" id="PKSG01000701">
    <property type="protein sequence ID" value="POR33324.1"/>
    <property type="molecule type" value="Genomic_DNA"/>
</dbReference>
<feature type="transmembrane region" description="Helical" evidence="1">
    <location>
        <begin position="269"/>
        <end position="290"/>
    </location>
</feature>
<feature type="transmembrane region" description="Helical" evidence="1">
    <location>
        <begin position="179"/>
        <end position="203"/>
    </location>
</feature>
<feature type="transmembrane region" description="Helical" evidence="1">
    <location>
        <begin position="117"/>
        <end position="135"/>
    </location>
</feature>
<evidence type="ECO:0000313" key="2">
    <source>
        <dbReference type="EMBL" id="POR33324.1"/>
    </source>
</evidence>
<evidence type="ECO:0008006" key="4">
    <source>
        <dbReference type="Google" id="ProtNLM"/>
    </source>
</evidence>
<organism evidence="2 3">
    <name type="scientific">Tolypocladium paradoxum</name>
    <dbReference type="NCBI Taxonomy" id="94208"/>
    <lineage>
        <taxon>Eukaryota</taxon>
        <taxon>Fungi</taxon>
        <taxon>Dikarya</taxon>
        <taxon>Ascomycota</taxon>
        <taxon>Pezizomycotina</taxon>
        <taxon>Sordariomycetes</taxon>
        <taxon>Hypocreomycetidae</taxon>
        <taxon>Hypocreales</taxon>
        <taxon>Ophiocordycipitaceae</taxon>
        <taxon>Tolypocladium</taxon>
    </lineage>
</organism>
<evidence type="ECO:0000313" key="3">
    <source>
        <dbReference type="Proteomes" id="UP000237481"/>
    </source>
</evidence>
<comment type="caution">
    <text evidence="2">The sequence shown here is derived from an EMBL/GenBank/DDBJ whole genome shotgun (WGS) entry which is preliminary data.</text>
</comment>
<protein>
    <recommendedName>
        <fullName evidence="4">Microtubule associated protein</fullName>
    </recommendedName>
</protein>
<keyword evidence="1" id="KW-0812">Transmembrane</keyword>
<feature type="transmembrane region" description="Helical" evidence="1">
    <location>
        <begin position="31"/>
        <end position="51"/>
    </location>
</feature>
<dbReference type="OrthoDB" id="193478at2759"/>
<feature type="transmembrane region" description="Helical" evidence="1">
    <location>
        <begin position="83"/>
        <end position="105"/>
    </location>
</feature>
<keyword evidence="3" id="KW-1185">Reference proteome</keyword>
<evidence type="ECO:0000256" key="1">
    <source>
        <dbReference type="SAM" id="Phobius"/>
    </source>
</evidence>
<sequence length="298" mass="32318">MVVVARPPANAFVAAARKVYNPLGFAKGYNFTLWFLFGGILVGFILARLMYLDVEGVFCAGGSSRAVPGECYHYLRGLERVGIVMHLAGILPAGFLAVFQFVPAIRHRLLLFHRISGYLVILLSFVGVAGVFMIARHALGGGLDVQSTAGIASIIFVSCKLLAFYNIKKLQIEQHRAWMLRAWVIASFIITMRLIVLVMSNIIGRPGSEYFVVRPCAVVDSMFGGNRTTVARLYPDCAAYYAGAPDIYVAIRADTTTGRPDQTAAAFNAGFGASSFLALVLHTLAAELYLRLTPAEAA</sequence>
<proteinExistence type="predicted"/>
<feature type="transmembrane region" description="Helical" evidence="1">
    <location>
        <begin position="147"/>
        <end position="167"/>
    </location>
</feature>